<evidence type="ECO:0000313" key="3">
    <source>
        <dbReference type="Proteomes" id="UP001651690"/>
    </source>
</evidence>
<feature type="region of interest" description="Disordered" evidence="1">
    <location>
        <begin position="1"/>
        <end position="45"/>
    </location>
</feature>
<feature type="compositionally biased region" description="Basic and acidic residues" evidence="1">
    <location>
        <begin position="1"/>
        <end position="15"/>
    </location>
</feature>
<comment type="caution">
    <text evidence="2">The sequence shown here is derived from an EMBL/GenBank/DDBJ whole genome shotgun (WGS) entry which is preliminary data.</text>
</comment>
<evidence type="ECO:0000313" key="2">
    <source>
        <dbReference type="EMBL" id="MCP9275887.1"/>
    </source>
</evidence>
<sequence length="45" mass="4721">MTEPDDRQVEEHLAAEEDDGSAELQPEDGGAAPAGATTPEKNEDP</sequence>
<protein>
    <submittedName>
        <fullName evidence="2">Uncharacterized protein</fullName>
    </submittedName>
</protein>
<feature type="compositionally biased region" description="Low complexity" evidence="1">
    <location>
        <begin position="29"/>
        <end position="39"/>
    </location>
</feature>
<proteinExistence type="predicted"/>
<reference evidence="2 3" key="1">
    <citation type="submission" date="2022-06" db="EMBL/GenBank/DDBJ databases">
        <title>Mycolicibacterium sp. CAU 1645 isolated from seawater.</title>
        <authorList>
            <person name="Kim W."/>
        </authorList>
    </citation>
    <scope>NUCLEOTIDE SEQUENCE [LARGE SCALE GENOMIC DNA]</scope>
    <source>
        <strain evidence="2 3">CAU 1645</strain>
    </source>
</reference>
<evidence type="ECO:0000256" key="1">
    <source>
        <dbReference type="SAM" id="MobiDB-lite"/>
    </source>
</evidence>
<gene>
    <name evidence="2" type="ORF">NM203_27235</name>
</gene>
<keyword evidence="3" id="KW-1185">Reference proteome</keyword>
<accession>A0ABT1MAL8</accession>
<dbReference type="Proteomes" id="UP001651690">
    <property type="component" value="Unassembled WGS sequence"/>
</dbReference>
<dbReference type="EMBL" id="JANDBD010000013">
    <property type="protein sequence ID" value="MCP9275887.1"/>
    <property type="molecule type" value="Genomic_DNA"/>
</dbReference>
<organism evidence="2 3">
    <name type="scientific">Mycolicibacterium arenosum</name>
    <dbReference type="NCBI Taxonomy" id="2952157"/>
    <lineage>
        <taxon>Bacteria</taxon>
        <taxon>Bacillati</taxon>
        <taxon>Actinomycetota</taxon>
        <taxon>Actinomycetes</taxon>
        <taxon>Mycobacteriales</taxon>
        <taxon>Mycobacteriaceae</taxon>
        <taxon>Mycolicibacterium</taxon>
    </lineage>
</organism>
<dbReference type="RefSeq" id="WP_255063728.1">
    <property type="nucleotide sequence ID" value="NZ_JANDBD010000013.1"/>
</dbReference>
<name>A0ABT1MAL8_9MYCO</name>